<dbReference type="Bgee" id="WBGene00019749">
    <property type="expression patterns" value="Expressed in pharyngeal muscle cell (C elegans) and 3 other cell types or tissues"/>
</dbReference>
<evidence type="ECO:0000313" key="1">
    <source>
        <dbReference type="EMBL" id="CCD70985.2"/>
    </source>
</evidence>
<dbReference type="RefSeq" id="NP_509143.3">
    <property type="nucleotide sequence ID" value="NM_076742.4"/>
</dbReference>
<organism evidence="1 2">
    <name type="scientific">Caenorhabditis elegans</name>
    <dbReference type="NCBI Taxonomy" id="6239"/>
    <lineage>
        <taxon>Eukaryota</taxon>
        <taxon>Metazoa</taxon>
        <taxon>Ecdysozoa</taxon>
        <taxon>Nematoda</taxon>
        <taxon>Chromadorea</taxon>
        <taxon>Rhabditida</taxon>
        <taxon>Rhabditina</taxon>
        <taxon>Rhabditomorpha</taxon>
        <taxon>Rhabditoidea</taxon>
        <taxon>Rhabditidae</taxon>
        <taxon>Peloderinae</taxon>
        <taxon>Caenorhabditis</taxon>
    </lineage>
</organism>
<dbReference type="Proteomes" id="UP000001940">
    <property type="component" value="Chromosome X"/>
</dbReference>
<evidence type="ECO:0000313" key="2">
    <source>
        <dbReference type="Proteomes" id="UP000001940"/>
    </source>
</evidence>
<gene>
    <name evidence="1" type="ORF">CELE_M03A8.3</name>
    <name evidence="1 3" type="ORF">M03A8.3</name>
</gene>
<keyword evidence="2" id="KW-1185">Reference proteome</keyword>
<evidence type="ECO:0000313" key="3">
    <source>
        <dbReference type="WormBase" id="M03A8.3"/>
    </source>
</evidence>
<dbReference type="InterPro" id="IPR011993">
    <property type="entry name" value="PH-like_dom_sf"/>
</dbReference>
<dbReference type="OMA" id="TTEVQLY"/>
<sequence length="374" mass="42567">MEPLLTTEVQLYQDKLIGKKWKSYIASFFDENSLGKARIELFQSDGKKKHSEPAKTVLLENVVSLKPAKTDTGASFVKVQYKDDSFVQFSSEELQKIIDVLSAICFPKKLQYVTIAPSTSLDSPTEDEECFEFPETYTMLKLKQVNGREKTEGVYNLKFAEHLQISGPNNVHCIPYQTLIWVGTGEHCVGFGVENLGIFEFATGDAILFVEHLRSFIRFSCDFSTPQTKTICRFNRYFHPNRLVNNTSPGLSNNSTMESVDSGGVYSKIQGSTDTSVSSLQLNETEFVNRVVKNELRRNASMEMLRHKISFLQKKKNESRTDFEESADRDFVRVQLPKGILLEQNKFSPTKSVSFQDMDSVTSENKIYTRHTDL</sequence>
<accession>G4SI08</accession>
<reference evidence="1 2" key="1">
    <citation type="journal article" date="1998" name="Science">
        <title>Genome sequence of the nematode C. elegans: a platform for investigating biology.</title>
        <authorList>
            <consortium name="The C. elegans sequencing consortium"/>
            <person name="Sulson J.E."/>
            <person name="Waterston R."/>
        </authorList>
    </citation>
    <scope>NUCLEOTIDE SEQUENCE [LARGE SCALE GENOMIC DNA]</scope>
    <source>
        <strain evidence="1 2">Bristol N2</strain>
    </source>
</reference>
<dbReference type="AlphaFoldDB" id="B7WN56"/>
<name>B7WN56_CAEEL</name>
<dbReference type="EMBL" id="BX284606">
    <property type="protein sequence ID" value="CCD70985.2"/>
    <property type="molecule type" value="Genomic_DNA"/>
</dbReference>
<dbReference type="eggNOG" id="ENOG502TH55">
    <property type="taxonomic scope" value="Eukaryota"/>
</dbReference>
<dbReference type="GeneID" id="187416"/>
<dbReference type="HOGENOM" id="CLU_807081_0_0_1"/>
<dbReference type="OrthoDB" id="5798238at2759"/>
<dbReference type="Gene3D" id="2.30.29.30">
    <property type="entry name" value="Pleckstrin-homology domain (PH domain)/Phosphotyrosine-binding domain (PTB)"/>
    <property type="match status" value="1"/>
</dbReference>
<dbReference type="FunCoup" id="B7WN56">
    <property type="interactions" value="1293"/>
</dbReference>
<dbReference type="WormBase" id="M03A8.3">
    <property type="protein sequence ID" value="CE47422"/>
    <property type="gene ID" value="WBGene00019749"/>
</dbReference>
<dbReference type="AGR" id="WB:WBGene00019749"/>
<dbReference type="STRING" id="6239.M03A8.3.1"/>
<dbReference type="CTD" id="187416"/>
<dbReference type="InParanoid" id="B7WN56"/>
<proteinExistence type="predicted"/>
<protein>
    <submittedName>
        <fullName evidence="1">TLDc domain-containing protein</fullName>
    </submittedName>
</protein>
<dbReference type="PaxDb" id="6239-M03A8.3"/>
<dbReference type="KEGG" id="cel:CELE_M03A8.3"/>
<accession>B7WN56</accession>